<evidence type="ECO:0000256" key="3">
    <source>
        <dbReference type="ARBA" id="ARBA00023797"/>
    </source>
</evidence>
<dbReference type="Pfam" id="PF00258">
    <property type="entry name" value="Flavodoxin_1"/>
    <property type="match status" value="1"/>
</dbReference>
<name>A0ABV3TKM7_9RHOB</name>
<dbReference type="RefSeq" id="WP_368391951.1">
    <property type="nucleotide sequence ID" value="NZ_JBFRYC010000005.1"/>
</dbReference>
<dbReference type="SUPFAM" id="SSF52343">
    <property type="entry name" value="Ferredoxin reductase-like, C-terminal NADP-linked domain"/>
    <property type="match status" value="1"/>
</dbReference>
<dbReference type="InterPro" id="IPR039261">
    <property type="entry name" value="FNR_nucleotide-bd"/>
</dbReference>
<dbReference type="InterPro" id="IPR029039">
    <property type="entry name" value="Flavoprotein-like_sf"/>
</dbReference>
<dbReference type="EMBL" id="JBFRYC010000005">
    <property type="protein sequence ID" value="MEX1662077.1"/>
    <property type="molecule type" value="Genomic_DNA"/>
</dbReference>
<feature type="transmembrane region" description="Helical" evidence="4">
    <location>
        <begin position="122"/>
        <end position="143"/>
    </location>
</feature>
<dbReference type="Gene3D" id="3.40.50.360">
    <property type="match status" value="1"/>
</dbReference>
<dbReference type="InterPro" id="IPR017927">
    <property type="entry name" value="FAD-bd_FR_type"/>
</dbReference>
<dbReference type="PANTHER" id="PTHR19384">
    <property type="entry name" value="NITRIC OXIDE SYNTHASE-RELATED"/>
    <property type="match status" value="1"/>
</dbReference>
<feature type="domain" description="FAD-binding FR-type" evidence="6">
    <location>
        <begin position="485"/>
        <end position="598"/>
    </location>
</feature>
<dbReference type="InterPro" id="IPR001709">
    <property type="entry name" value="Flavoprot_Pyr_Nucl_cyt_Rdtase"/>
</dbReference>
<dbReference type="SUPFAM" id="SSF63380">
    <property type="entry name" value="Riboflavin synthase domain-like"/>
    <property type="match status" value="1"/>
</dbReference>
<evidence type="ECO:0000256" key="4">
    <source>
        <dbReference type="SAM" id="Phobius"/>
    </source>
</evidence>
<protein>
    <recommendedName>
        <fullName evidence="3">NADPH--hemoprotein reductase</fullName>
        <ecNumber evidence="3">1.6.2.4</ecNumber>
    </recommendedName>
</protein>
<dbReference type="Pfam" id="PF00175">
    <property type="entry name" value="NAD_binding_1"/>
    <property type="match status" value="1"/>
</dbReference>
<comment type="caution">
    <text evidence="7">The sequence shown here is derived from an EMBL/GenBank/DDBJ whole genome shotgun (WGS) entry which is preliminary data.</text>
</comment>
<dbReference type="PROSITE" id="PS51384">
    <property type="entry name" value="FAD_FR"/>
    <property type="match status" value="1"/>
</dbReference>
<dbReference type="EC" id="1.6.2.4" evidence="3"/>
<keyword evidence="4" id="KW-0472">Membrane</keyword>
<sequence length="735" mass="77990">MLRLTHRWPGLIAALLVIVVSLSGAALSVFPALDHLSAPQASANLTVAALTQQVAANHPGLEQIRRTPSGQIEAYWFKAGAPGAAVIDPATGKDAGSADPSRVELWLTDLHRSLFLGNAGRWITAAGAVAMLVLTLSGAALVARRMGGWRRWFGPTRGPWPGRIHVELARFAVGGLVLSSLTALWLTALTFSMIPDDSALPSFASATPGVTALPVAQIPILASTKVSALEKLSLPSPSDPTDVYTLKTDGGTALVDPGTGKVLSSATPGIWTRISNIIMLLHTGRGASVLGLILGLMALNVPTLALTGVVQWLAQRGKASRIKGNTAAGSAETVVLVASEGGTSWGFARTLRDALKAQRQGVHVAPLSQFDPKRYSHAKRFIILAATYGEGAPPSAARGVIERIRALPAAPHAPLTILGFGDRSFPQFCGFAQDLARAAQDIGWPEFLPLATVDRQSPQDFARWGHDLGAALGLPLELSHLPEVPRTEALRLIQRRDYGKAVGAPTAILRFALPPRSLWQRLTSQGFARFEAGDLLGIVPQGSTVPRFYSLASSRADGFIEICVRQHEGGLCSGQLTTMTSGESVAAFLRRNPDFRPAPGRAPVILIGAGTGIGPLAGFVRANHKRRPMHLFFGARTPTSDLLYDEELLNWQSAGQLATLTTAYSRQEPHHYVQDSLKINAGRILQLLTGGAQIMVCGGREMAAGVRETLAEMLSASGQSPATLKAEGRYAEDVY</sequence>
<dbReference type="InterPro" id="IPR001433">
    <property type="entry name" value="OxRdtase_FAD/NAD-bd"/>
</dbReference>
<dbReference type="Pfam" id="PF03929">
    <property type="entry name" value="PepSY_TM"/>
    <property type="match status" value="1"/>
</dbReference>
<dbReference type="InterPro" id="IPR008254">
    <property type="entry name" value="Flavodoxin/NO_synth"/>
</dbReference>
<accession>A0ABV3TKM7</accession>
<evidence type="ECO:0000313" key="8">
    <source>
        <dbReference type="Proteomes" id="UP001557465"/>
    </source>
</evidence>
<dbReference type="Gene3D" id="2.40.30.10">
    <property type="entry name" value="Translation factors"/>
    <property type="match status" value="1"/>
</dbReference>
<dbReference type="InterPro" id="IPR017938">
    <property type="entry name" value="Riboflavin_synthase-like_b-brl"/>
</dbReference>
<evidence type="ECO:0000256" key="1">
    <source>
        <dbReference type="ARBA" id="ARBA00022630"/>
    </source>
</evidence>
<reference evidence="7 8" key="1">
    <citation type="journal article" date="2011" name="Int. J. Syst. Evol. Microbiol.">
        <title>Zhongshania antarctica gen. nov., sp. nov. and Zhongshania guokunii sp. nov., gammaproteobacteria respectively isolated from coastal attached (fast) ice and surface seawater of the Antarctic.</title>
        <authorList>
            <person name="Li H.J."/>
            <person name="Zhang X.Y."/>
            <person name="Chen C.X."/>
            <person name="Zhang Y.J."/>
            <person name="Gao Z.M."/>
            <person name="Yu Y."/>
            <person name="Chen X.L."/>
            <person name="Chen B."/>
            <person name="Zhang Y.Z."/>
        </authorList>
    </citation>
    <scope>NUCLEOTIDE SEQUENCE [LARGE SCALE GENOMIC DNA]</scope>
    <source>
        <strain evidence="7 8">15-R06ZXC-3</strain>
    </source>
</reference>
<keyword evidence="1" id="KW-0285">Flavoprotein</keyword>
<evidence type="ECO:0000313" key="7">
    <source>
        <dbReference type="EMBL" id="MEX1662077.1"/>
    </source>
</evidence>
<feature type="domain" description="Flavodoxin-like" evidence="5">
    <location>
        <begin position="333"/>
        <end position="469"/>
    </location>
</feature>
<dbReference type="Proteomes" id="UP001557465">
    <property type="component" value="Unassembled WGS sequence"/>
</dbReference>
<dbReference type="Gene3D" id="3.40.50.80">
    <property type="entry name" value="Nucleotide-binding domain of ferredoxin-NADP reductase (FNR) module"/>
    <property type="match status" value="1"/>
</dbReference>
<dbReference type="PROSITE" id="PS50902">
    <property type="entry name" value="FLAVODOXIN_LIKE"/>
    <property type="match status" value="1"/>
</dbReference>
<proteinExistence type="predicted"/>
<dbReference type="SUPFAM" id="SSF52218">
    <property type="entry name" value="Flavoproteins"/>
    <property type="match status" value="1"/>
</dbReference>
<dbReference type="PANTHER" id="PTHR19384:SF17">
    <property type="entry name" value="NADPH--CYTOCHROME P450 REDUCTASE"/>
    <property type="match status" value="1"/>
</dbReference>
<keyword evidence="4" id="KW-1133">Transmembrane helix</keyword>
<organism evidence="7 8">
    <name type="scientific">Thioclava arctica</name>
    <dbReference type="NCBI Taxonomy" id="3238301"/>
    <lineage>
        <taxon>Bacteria</taxon>
        <taxon>Pseudomonadati</taxon>
        <taxon>Pseudomonadota</taxon>
        <taxon>Alphaproteobacteria</taxon>
        <taxon>Rhodobacterales</taxon>
        <taxon>Paracoccaceae</taxon>
        <taxon>Thioclava</taxon>
    </lineage>
</organism>
<gene>
    <name evidence="7" type="ORF">AB4874_10505</name>
</gene>
<feature type="transmembrane region" description="Helical" evidence="4">
    <location>
        <begin position="289"/>
        <end position="314"/>
    </location>
</feature>
<evidence type="ECO:0000259" key="5">
    <source>
        <dbReference type="PROSITE" id="PS50902"/>
    </source>
</evidence>
<feature type="transmembrane region" description="Helical" evidence="4">
    <location>
        <begin position="171"/>
        <end position="194"/>
    </location>
</feature>
<dbReference type="CDD" id="cd06201">
    <property type="entry name" value="SiR_like2"/>
    <property type="match status" value="1"/>
</dbReference>
<dbReference type="InterPro" id="IPR005625">
    <property type="entry name" value="PepSY-ass_TM"/>
</dbReference>
<keyword evidence="2" id="KW-0288">FMN</keyword>
<evidence type="ECO:0000259" key="6">
    <source>
        <dbReference type="PROSITE" id="PS51384"/>
    </source>
</evidence>
<dbReference type="PRINTS" id="PR00371">
    <property type="entry name" value="FPNCR"/>
</dbReference>
<keyword evidence="4" id="KW-0812">Transmembrane</keyword>
<keyword evidence="8" id="KW-1185">Reference proteome</keyword>
<evidence type="ECO:0000256" key="2">
    <source>
        <dbReference type="ARBA" id="ARBA00022643"/>
    </source>
</evidence>